<dbReference type="Gene3D" id="2.60.40.2230">
    <property type="entry name" value="Uncharacterised protein YcnI-like PF07987, DUF1775"/>
    <property type="match status" value="1"/>
</dbReference>
<feature type="chain" id="PRO_5013381084" evidence="1">
    <location>
        <begin position="22"/>
        <end position="175"/>
    </location>
</feature>
<keyword evidence="1" id="KW-0732">Signal</keyword>
<dbReference type="InterPro" id="IPR012533">
    <property type="entry name" value="YcnI-copper_dom"/>
</dbReference>
<evidence type="ECO:0000256" key="1">
    <source>
        <dbReference type="SAM" id="SignalP"/>
    </source>
</evidence>
<dbReference type="InterPro" id="IPR038507">
    <property type="entry name" value="YcnI-like_sf"/>
</dbReference>
<dbReference type="Pfam" id="PF07987">
    <property type="entry name" value="DUF1775"/>
    <property type="match status" value="1"/>
</dbReference>
<feature type="signal peptide" evidence="1">
    <location>
        <begin position="1"/>
        <end position="21"/>
    </location>
</feature>
<gene>
    <name evidence="3" type="ORF">AM571_PC01087</name>
</gene>
<name>A0A1L5PFG7_RHIET</name>
<evidence type="ECO:0000259" key="2">
    <source>
        <dbReference type="Pfam" id="PF07987"/>
    </source>
</evidence>
<dbReference type="CDD" id="cd08545">
    <property type="entry name" value="YcnI_like"/>
    <property type="match status" value="1"/>
</dbReference>
<accession>A0A1L5PFG7</accession>
<protein>
    <submittedName>
        <fullName evidence="3">GLE1 domain-containing protein</fullName>
    </submittedName>
</protein>
<geneLocation type="plasmid" evidence="3">
    <name>pRsp8C3c</name>
</geneLocation>
<dbReference type="AlphaFoldDB" id="A0A1L5PFG7"/>
<proteinExistence type="predicted"/>
<evidence type="ECO:0000313" key="3">
    <source>
        <dbReference type="EMBL" id="APO78822.1"/>
    </source>
</evidence>
<organism evidence="3">
    <name type="scientific">Rhizobium etli 8C-3</name>
    <dbReference type="NCBI Taxonomy" id="538025"/>
    <lineage>
        <taxon>Bacteria</taxon>
        <taxon>Pseudomonadati</taxon>
        <taxon>Pseudomonadota</taxon>
        <taxon>Alphaproteobacteria</taxon>
        <taxon>Hyphomicrobiales</taxon>
        <taxon>Rhizobiaceae</taxon>
        <taxon>Rhizobium/Agrobacterium group</taxon>
        <taxon>Rhizobium</taxon>
    </lineage>
</organism>
<feature type="domain" description="YncI copper-binding" evidence="2">
    <location>
        <begin position="22"/>
        <end position="169"/>
    </location>
</feature>
<dbReference type="Proteomes" id="UP000185109">
    <property type="component" value="Plasmid pRsp8C3c"/>
</dbReference>
<dbReference type="RefSeq" id="WP_074065668.1">
    <property type="nucleotide sequence ID" value="NZ_CP017244.1"/>
</dbReference>
<reference evidence="3" key="1">
    <citation type="submission" date="2016-09" db="EMBL/GenBank/DDBJ databases">
        <title>The complete genome sequences of Rhizobium gallicum, symbiovars gallicum and phaseoli, symbionts associated to common bean (Phaseolus vulgaris).</title>
        <authorList>
            <person name="Bustos P."/>
            <person name="Santamaria R.I."/>
            <person name="Perez-Carrascal O.M."/>
            <person name="Juarez S."/>
            <person name="Lozano L."/>
            <person name="Martinez-Flores I."/>
            <person name="Martinez-Romero E."/>
            <person name="Cevallos M."/>
            <person name="Romero D."/>
            <person name="Davila G."/>
            <person name="Gonzalez V."/>
        </authorList>
    </citation>
    <scope>NUCLEOTIDE SEQUENCE [LARGE SCALE GENOMIC DNA]</scope>
    <source>
        <strain evidence="3">8C-3</strain>
        <plasmid evidence="3">pRsp8C3c</plasmid>
    </source>
</reference>
<sequence length="175" mass="18763">MLKTSLITLGLCTASAASASAHVTLEKVQASAGKAYKAILRVGHGCDGKSTTKIRVQIPEGVLSIKPMPKPGWTIEKAKGKYAKAYDLYGKPVAEGVTELVWSGGNLADDEFDEFIFHGVVASDIAAGTKVYFPVVQECTDDAVKRWIDIPDAGKTSQDYETPAPFFEIVAQPRS</sequence>
<dbReference type="EMBL" id="CP017244">
    <property type="protein sequence ID" value="APO78822.1"/>
    <property type="molecule type" value="Genomic_DNA"/>
</dbReference>
<keyword evidence="3" id="KW-0614">Plasmid</keyword>